<feature type="repeat" description="TPR" evidence="2">
    <location>
        <begin position="77"/>
        <end position="110"/>
    </location>
</feature>
<organism evidence="3 4">
    <name type="scientific">Elongatibacter sediminis</name>
    <dbReference type="NCBI Taxonomy" id="3119006"/>
    <lineage>
        <taxon>Bacteria</taxon>
        <taxon>Pseudomonadati</taxon>
        <taxon>Pseudomonadota</taxon>
        <taxon>Gammaproteobacteria</taxon>
        <taxon>Chromatiales</taxon>
        <taxon>Wenzhouxiangellaceae</taxon>
        <taxon>Elongatibacter</taxon>
    </lineage>
</organism>
<gene>
    <name evidence="3" type="ORF">V3330_11870</name>
</gene>
<dbReference type="SUPFAM" id="SSF48452">
    <property type="entry name" value="TPR-like"/>
    <property type="match status" value="2"/>
</dbReference>
<dbReference type="SUPFAM" id="SSF52540">
    <property type="entry name" value="P-loop containing nucleoside triphosphate hydrolases"/>
    <property type="match status" value="1"/>
</dbReference>
<protein>
    <submittedName>
        <fullName evidence="3">Sulfotransferase</fullName>
    </submittedName>
</protein>
<sequence length="665" mass="75290">MTTDPSDPFNRSLQQATTHLQQGKVNEALDLLRELLREQPENVVVLHLLGIAQRRGGMLDQAVQLQESILRKEPEFAAAFQELGICHSTAGRSDEAIAAFRRATEIDARMVNSWKYLGDLLLAQGDIDAAFEAYAQCPVEGDQDPVLERAREMLRANQPGQADQILRAFLKRHGQDARALYLLAQVAIRIGAVTDAMDLLESVLDAAPGHTQARFEYVNLLSRRQRYPEALAAAETLIEAAPDQVPFHLLKAALLDRTGQYPAAAEILRTLLDNNPGQAHVWTGLSTLQRTMGQQPEAITSLHKAIDVQPDRGEAWYLLADLKVYRFSDAQVQAMSRSLEHAAAGSEDEVFYSFALGRAFEDRSDWTAAFEHYERGNRAQKRRSRFDLEHHLTTLNSLRSVTNADFLRSRMATAQADADEAVPVFIVGLPRSGSTLVEQVITAHSQVDGTMELPILATLVKELNYRQRKANRSAWPQALTELDEADFREIGREYLERSRILRGDQPFFVDKMPNNFEYAALIRLALPRARIIDVRREPMANGFSAFRQLFLAGQEWSYDLADIGRYYRAYERLMTHWDAVLPGYIHRIDYEALIEDPRPEIERLLACLALEVEPACFEPHRNSRPVRTASSEQVRQPMYRDALTHWKHFESQLEPLRAALAASEE</sequence>
<reference evidence="3 4" key="1">
    <citation type="submission" date="2024-02" db="EMBL/GenBank/DDBJ databases">
        <title>A novel Wenzhouxiangellaceae bacterium, isolated from coastal sediments.</title>
        <authorList>
            <person name="Du Z.-J."/>
            <person name="Ye Y.-Q."/>
            <person name="Zhang X.-Y."/>
        </authorList>
    </citation>
    <scope>NUCLEOTIDE SEQUENCE [LARGE SCALE GENOMIC DNA]</scope>
    <source>
        <strain evidence="3 4">CH-27</strain>
    </source>
</reference>
<proteinExistence type="predicted"/>
<evidence type="ECO:0000313" key="4">
    <source>
        <dbReference type="Proteomes" id="UP001359886"/>
    </source>
</evidence>
<dbReference type="Proteomes" id="UP001359886">
    <property type="component" value="Unassembled WGS sequence"/>
</dbReference>
<dbReference type="InterPro" id="IPR027417">
    <property type="entry name" value="P-loop_NTPase"/>
</dbReference>
<dbReference type="Gene3D" id="1.25.40.10">
    <property type="entry name" value="Tetratricopeptide repeat domain"/>
    <property type="match status" value="3"/>
</dbReference>
<dbReference type="Gene3D" id="3.40.50.300">
    <property type="entry name" value="P-loop containing nucleotide triphosphate hydrolases"/>
    <property type="match status" value="1"/>
</dbReference>
<keyword evidence="2" id="KW-0802">TPR repeat</keyword>
<name>A0AAW9RIY1_9GAMM</name>
<dbReference type="GO" id="GO:0008476">
    <property type="term" value="F:protein-tyrosine sulfotransferase activity"/>
    <property type="evidence" value="ECO:0007669"/>
    <property type="project" value="InterPro"/>
</dbReference>
<dbReference type="PANTHER" id="PTHR12788">
    <property type="entry name" value="PROTEIN-TYROSINE SULFOTRANSFERASE 2"/>
    <property type="match status" value="1"/>
</dbReference>
<dbReference type="InterPro" id="IPR019734">
    <property type="entry name" value="TPR_rpt"/>
</dbReference>
<accession>A0AAW9RIY1</accession>
<evidence type="ECO:0000256" key="2">
    <source>
        <dbReference type="PROSITE-ProRule" id="PRU00339"/>
    </source>
</evidence>
<dbReference type="SMART" id="SM00028">
    <property type="entry name" value="TPR"/>
    <property type="match status" value="7"/>
</dbReference>
<dbReference type="RefSeq" id="WP_354695644.1">
    <property type="nucleotide sequence ID" value="NZ_JAZHOG010000007.1"/>
</dbReference>
<comment type="caution">
    <text evidence="3">The sequence shown here is derived from an EMBL/GenBank/DDBJ whole genome shotgun (WGS) entry which is preliminary data.</text>
</comment>
<dbReference type="InterPro" id="IPR026634">
    <property type="entry name" value="TPST-like"/>
</dbReference>
<dbReference type="AlphaFoldDB" id="A0AAW9RIY1"/>
<dbReference type="PROSITE" id="PS50005">
    <property type="entry name" value="TPR"/>
    <property type="match status" value="2"/>
</dbReference>
<feature type="repeat" description="TPR" evidence="2">
    <location>
        <begin position="279"/>
        <end position="312"/>
    </location>
</feature>
<dbReference type="InterPro" id="IPR011990">
    <property type="entry name" value="TPR-like_helical_dom_sf"/>
</dbReference>
<dbReference type="Pfam" id="PF13469">
    <property type="entry name" value="Sulfotransfer_3"/>
    <property type="match status" value="1"/>
</dbReference>
<keyword evidence="4" id="KW-1185">Reference proteome</keyword>
<dbReference type="EMBL" id="JAZHOG010000007">
    <property type="protein sequence ID" value="MEJ8568325.1"/>
    <property type="molecule type" value="Genomic_DNA"/>
</dbReference>
<dbReference type="Pfam" id="PF14559">
    <property type="entry name" value="TPR_19"/>
    <property type="match status" value="3"/>
</dbReference>
<keyword evidence="1" id="KW-0808">Transferase</keyword>
<dbReference type="Pfam" id="PF13432">
    <property type="entry name" value="TPR_16"/>
    <property type="match status" value="1"/>
</dbReference>
<evidence type="ECO:0000313" key="3">
    <source>
        <dbReference type="EMBL" id="MEJ8568325.1"/>
    </source>
</evidence>
<evidence type="ECO:0000256" key="1">
    <source>
        <dbReference type="ARBA" id="ARBA00022679"/>
    </source>
</evidence>
<dbReference type="PANTHER" id="PTHR12788:SF10">
    <property type="entry name" value="PROTEIN-TYROSINE SULFOTRANSFERASE"/>
    <property type="match status" value="1"/>
</dbReference>